<organism evidence="2 3">
    <name type="scientific">Ramlibacter tataouinensis</name>
    <dbReference type="NCBI Taxonomy" id="94132"/>
    <lineage>
        <taxon>Bacteria</taxon>
        <taxon>Pseudomonadati</taxon>
        <taxon>Pseudomonadota</taxon>
        <taxon>Betaproteobacteria</taxon>
        <taxon>Burkholderiales</taxon>
        <taxon>Comamonadaceae</taxon>
        <taxon>Ramlibacter</taxon>
    </lineage>
</organism>
<accession>A0A127JR25</accession>
<dbReference type="RefSeq" id="WP_061497010.1">
    <property type="nucleotide sequence ID" value="NZ_CP010951.1"/>
</dbReference>
<name>A0A127JR25_9BURK</name>
<dbReference type="EMBL" id="CP010951">
    <property type="protein sequence ID" value="AMO22468.1"/>
    <property type="molecule type" value="Genomic_DNA"/>
</dbReference>
<dbReference type="OrthoDB" id="6025757at2"/>
<feature type="region of interest" description="Disordered" evidence="1">
    <location>
        <begin position="184"/>
        <end position="207"/>
    </location>
</feature>
<sequence>MNPATLQERIAALRARGAARLEPVRFHALESLARRLPAQSADVQAVLSGKLQAALGECEQRLAPYPAQPAPPIRPAARRAAPVSPLAPLNQQLRAAAAARALGAAGEPHDPDELASAHRFRQAWSRGHTLDRLAQALARRPAQSGPLNSHALVLQSLAMMRELSPDYLRRFVVYAESLQWLEQAATPDARESGKPAAKTARRGRAKK</sequence>
<protein>
    <recommendedName>
        <fullName evidence="4">DUF2894 domain-containing protein</fullName>
    </recommendedName>
</protein>
<dbReference type="Proteomes" id="UP000070433">
    <property type="component" value="Chromosome"/>
</dbReference>
<dbReference type="InterPro" id="IPR021549">
    <property type="entry name" value="DUF2894"/>
</dbReference>
<evidence type="ECO:0008006" key="4">
    <source>
        <dbReference type="Google" id="ProtNLM"/>
    </source>
</evidence>
<dbReference type="Pfam" id="PF11445">
    <property type="entry name" value="DUF2894"/>
    <property type="match status" value="1"/>
</dbReference>
<evidence type="ECO:0000256" key="1">
    <source>
        <dbReference type="SAM" id="MobiDB-lite"/>
    </source>
</evidence>
<dbReference type="AlphaFoldDB" id="A0A127JR25"/>
<evidence type="ECO:0000313" key="3">
    <source>
        <dbReference type="Proteomes" id="UP000070433"/>
    </source>
</evidence>
<evidence type="ECO:0000313" key="2">
    <source>
        <dbReference type="EMBL" id="AMO22468.1"/>
    </source>
</evidence>
<reference evidence="2 3" key="1">
    <citation type="journal article" date="2014" name="Int. J. Syst. Evol. Microbiol.">
        <title>Ramlibacter solisilvae sp. nov., isolated from forest soil, and emended description of the genus Ramlibacter.</title>
        <authorList>
            <person name="Lee H.J."/>
            <person name="Lee S.H."/>
            <person name="Lee S.S."/>
            <person name="Lee J.S."/>
            <person name="Kim Y."/>
            <person name="Kim S.C."/>
            <person name="Jeon C.O."/>
        </authorList>
    </citation>
    <scope>NUCLEOTIDE SEQUENCE [LARGE SCALE GENOMIC DNA]</scope>
    <source>
        <strain evidence="2 3">5-10</strain>
    </source>
</reference>
<gene>
    <name evidence="2" type="ORF">UC35_05605</name>
</gene>
<proteinExistence type="predicted"/>
<keyword evidence="3" id="KW-1185">Reference proteome</keyword>